<evidence type="ECO:0000259" key="2">
    <source>
        <dbReference type="PROSITE" id="PS50109"/>
    </source>
</evidence>
<dbReference type="AlphaFoldDB" id="A0A1M5IR57"/>
<dbReference type="Pfam" id="PF02518">
    <property type="entry name" value="HATPase_c"/>
    <property type="match status" value="1"/>
</dbReference>
<gene>
    <name evidence="3" type="ORF">SAMN05216361_1772</name>
</gene>
<reference evidence="4" key="1">
    <citation type="submission" date="2016-11" db="EMBL/GenBank/DDBJ databases">
        <authorList>
            <person name="Varghese N."/>
            <person name="Submissions S."/>
        </authorList>
    </citation>
    <scope>NUCLEOTIDE SEQUENCE [LARGE SCALE GENOMIC DNA]</scope>
    <source>
        <strain evidence="4">CGMCC 1.8995</strain>
    </source>
</reference>
<keyword evidence="1" id="KW-0597">Phosphoprotein</keyword>
<dbReference type="InterPro" id="IPR005467">
    <property type="entry name" value="His_kinase_dom"/>
</dbReference>
<dbReference type="STRING" id="634436.SAMN05216361_1772"/>
<feature type="domain" description="Histidine kinase" evidence="2">
    <location>
        <begin position="19"/>
        <end position="233"/>
    </location>
</feature>
<dbReference type="SMART" id="SM00387">
    <property type="entry name" value="HATPase_c"/>
    <property type="match status" value="1"/>
</dbReference>
<keyword evidence="4" id="KW-1185">Reference proteome</keyword>
<dbReference type="InterPro" id="IPR003594">
    <property type="entry name" value="HATPase_dom"/>
</dbReference>
<organism evidence="3 4">
    <name type="scientific">Marisediminitalea aggregata</name>
    <dbReference type="NCBI Taxonomy" id="634436"/>
    <lineage>
        <taxon>Bacteria</taxon>
        <taxon>Pseudomonadati</taxon>
        <taxon>Pseudomonadota</taxon>
        <taxon>Gammaproteobacteria</taxon>
        <taxon>Alteromonadales</taxon>
        <taxon>Alteromonadaceae</taxon>
        <taxon>Marisediminitalea</taxon>
    </lineage>
</organism>
<dbReference type="SUPFAM" id="SSF55874">
    <property type="entry name" value="ATPase domain of HSP90 chaperone/DNA topoisomerase II/histidine kinase"/>
    <property type="match status" value="1"/>
</dbReference>
<accession>A0A1M5IR57</accession>
<evidence type="ECO:0000313" key="3">
    <source>
        <dbReference type="EMBL" id="SHG30695.1"/>
    </source>
</evidence>
<dbReference type="RefSeq" id="WP_073321150.1">
    <property type="nucleotide sequence ID" value="NZ_FQWD01000003.1"/>
</dbReference>
<proteinExistence type="predicted"/>
<evidence type="ECO:0000256" key="1">
    <source>
        <dbReference type="ARBA" id="ARBA00022553"/>
    </source>
</evidence>
<keyword evidence="3" id="KW-0418">Kinase</keyword>
<protein>
    <submittedName>
        <fullName evidence="3">Histidine kinase-, DNA gyrase B-, and HSP90-like ATPase</fullName>
    </submittedName>
</protein>
<dbReference type="PANTHER" id="PTHR43547">
    <property type="entry name" value="TWO-COMPONENT HISTIDINE KINASE"/>
    <property type="match status" value="1"/>
</dbReference>
<dbReference type="PANTHER" id="PTHR43547:SF2">
    <property type="entry name" value="HYBRID SIGNAL TRANSDUCTION HISTIDINE KINASE C"/>
    <property type="match status" value="1"/>
</dbReference>
<evidence type="ECO:0000313" key="4">
    <source>
        <dbReference type="Proteomes" id="UP000184520"/>
    </source>
</evidence>
<dbReference type="OrthoDB" id="9122109at2"/>
<dbReference type="Proteomes" id="UP000184520">
    <property type="component" value="Unassembled WGS sequence"/>
</dbReference>
<sequence>MTSANEQDNQIDFSTVLAAAVHDMKNSLNLLVQSVEQIASSLPDDMQETKQQIVDLHYEASRMNTGLVQILSLYRANRNSLPVLIDQSFVNDLIDDIISANQLYASQKHIDIEVDCCEDLAWYLDADLVYLLVNDVLINALRYGTSRIKVSALQDDENLVIKVEDDGNGYPDFMLVKDDAKPSDFNVTQGRTGLGLYFAHLIASAHVRNGKHGKISLSNGGSLGGSVFEVKIP</sequence>
<dbReference type="GO" id="GO:0000155">
    <property type="term" value="F:phosphorelay sensor kinase activity"/>
    <property type="evidence" value="ECO:0007669"/>
    <property type="project" value="TreeGrafter"/>
</dbReference>
<dbReference type="EMBL" id="FQWD01000003">
    <property type="protein sequence ID" value="SHG30695.1"/>
    <property type="molecule type" value="Genomic_DNA"/>
</dbReference>
<dbReference type="Gene3D" id="3.30.565.10">
    <property type="entry name" value="Histidine kinase-like ATPase, C-terminal domain"/>
    <property type="match status" value="1"/>
</dbReference>
<name>A0A1M5IR57_9ALTE</name>
<dbReference type="PROSITE" id="PS50109">
    <property type="entry name" value="HIS_KIN"/>
    <property type="match status" value="1"/>
</dbReference>
<keyword evidence="3" id="KW-0808">Transferase</keyword>
<dbReference type="InterPro" id="IPR036890">
    <property type="entry name" value="HATPase_C_sf"/>
</dbReference>